<evidence type="ECO:0000256" key="1">
    <source>
        <dbReference type="SAM" id="Coils"/>
    </source>
</evidence>
<dbReference type="AlphaFoldDB" id="A0A7M5TTJ7"/>
<keyword evidence="4" id="KW-1185">Reference proteome</keyword>
<evidence type="ECO:0000313" key="4">
    <source>
        <dbReference type="Proteomes" id="UP000594262"/>
    </source>
</evidence>
<reference evidence="3" key="1">
    <citation type="submission" date="2021-01" db="UniProtKB">
        <authorList>
            <consortium name="EnsemblMetazoa"/>
        </authorList>
    </citation>
    <scope>IDENTIFICATION</scope>
</reference>
<keyword evidence="1" id="KW-0175">Coiled coil</keyword>
<evidence type="ECO:0000313" key="3">
    <source>
        <dbReference type="EnsemblMetazoa" id="CLYHEMP001667.1"/>
    </source>
</evidence>
<organism evidence="3 4">
    <name type="scientific">Clytia hemisphaerica</name>
    <dbReference type="NCBI Taxonomy" id="252671"/>
    <lineage>
        <taxon>Eukaryota</taxon>
        <taxon>Metazoa</taxon>
        <taxon>Cnidaria</taxon>
        <taxon>Hydrozoa</taxon>
        <taxon>Hydroidolina</taxon>
        <taxon>Leptothecata</taxon>
        <taxon>Obeliida</taxon>
        <taxon>Clytiidae</taxon>
        <taxon>Clytia</taxon>
    </lineage>
</organism>
<protein>
    <submittedName>
        <fullName evidence="3">Uncharacterized protein</fullName>
    </submittedName>
</protein>
<feature type="compositionally biased region" description="Basic residues" evidence="2">
    <location>
        <begin position="268"/>
        <end position="278"/>
    </location>
</feature>
<dbReference type="EnsemblMetazoa" id="CLYHEMT001667.1">
    <property type="protein sequence ID" value="CLYHEMP001667.1"/>
    <property type="gene ID" value="CLYHEMG001667"/>
</dbReference>
<name>A0A7M5TTJ7_9CNID</name>
<dbReference type="Proteomes" id="UP000594262">
    <property type="component" value="Unplaced"/>
</dbReference>
<feature type="compositionally biased region" description="Basic and acidic residues" evidence="2">
    <location>
        <begin position="247"/>
        <end position="267"/>
    </location>
</feature>
<accession>A0A7M5TTJ7</accession>
<sequence length="278" mass="32066">MEGEKGLNHCERSNNIGRNEAHCAVEQDQVKQKSPTDTVNELLKETEHFRHENKVLRQENVKLAQEKEELRCENMRLKASIAGINIAQESNPSSNLVPMENRIKEGVVKFLKNEITTLNLYKNYQEWYADIFSRMKSDIPLIYSEFIVVKHSSEKKNTYGANFAYNIGTPGGSTFFVRKNGDFWLHKEGKLYILHPKEPLQAMEMTKTRSDEESECHEWKSSLPDGFYREEGDARISSMLAIGVKEDDAHSAKKENDKTSEVENEKKSKWKRFSGKGK</sequence>
<evidence type="ECO:0000256" key="2">
    <source>
        <dbReference type="SAM" id="MobiDB-lite"/>
    </source>
</evidence>
<proteinExistence type="predicted"/>
<feature type="coiled-coil region" evidence="1">
    <location>
        <begin position="39"/>
        <end position="80"/>
    </location>
</feature>
<feature type="region of interest" description="Disordered" evidence="2">
    <location>
        <begin position="247"/>
        <end position="278"/>
    </location>
</feature>